<dbReference type="AlphaFoldDB" id="A0A846Y096"/>
<dbReference type="PANTHER" id="PTHR15020">
    <property type="entry name" value="FLAVIN REDUCTASE-RELATED"/>
    <property type="match status" value="1"/>
</dbReference>
<dbReference type="Pfam" id="PF13460">
    <property type="entry name" value="NAD_binding_10"/>
    <property type="match status" value="1"/>
</dbReference>
<sequence>MSDSKRVVILGGHGKVALLAAPKLASAGAVVESVIRNPDQSAEVEAARGEPVVLDIEQADVEELTRAFEGARAVVFAAGAGGGNPERTHRVDYDAAVRSMTAAERAGVHRFLLVSYAGADVGIEKVDPSSSFYPYAKAKHDADAHLRETGLDFTILGPGKLTLEPGTGKIRLADLDGTIDGRQPRDDEGNTSRDNVAAVIAHVVTADAAIRRTVTFYDGPTPITEAIR</sequence>
<gene>
    <name evidence="2" type="ORF">HGA08_10845</name>
</gene>
<name>A0A846Y096_9NOCA</name>
<proteinExistence type="predicted"/>
<feature type="domain" description="NAD(P)-binding" evidence="1">
    <location>
        <begin position="11"/>
        <end position="205"/>
    </location>
</feature>
<accession>A0A846Y096</accession>
<comment type="caution">
    <text evidence="2">The sequence shown here is derived from an EMBL/GenBank/DDBJ whole genome shotgun (WGS) entry which is preliminary data.</text>
</comment>
<reference evidence="2 3" key="1">
    <citation type="submission" date="2020-04" db="EMBL/GenBank/DDBJ databases">
        <title>MicrobeNet Type strains.</title>
        <authorList>
            <person name="Nicholson A.C."/>
        </authorList>
    </citation>
    <scope>NUCLEOTIDE SEQUENCE [LARGE SCALE GENOMIC DNA]</scope>
    <source>
        <strain evidence="2 3">JCM 12354</strain>
    </source>
</reference>
<dbReference type="SUPFAM" id="SSF51735">
    <property type="entry name" value="NAD(P)-binding Rossmann-fold domains"/>
    <property type="match status" value="1"/>
</dbReference>
<organism evidence="2 3">
    <name type="scientific">Nocardia vermiculata</name>
    <dbReference type="NCBI Taxonomy" id="257274"/>
    <lineage>
        <taxon>Bacteria</taxon>
        <taxon>Bacillati</taxon>
        <taxon>Actinomycetota</taxon>
        <taxon>Actinomycetes</taxon>
        <taxon>Mycobacteriales</taxon>
        <taxon>Nocardiaceae</taxon>
        <taxon>Nocardia</taxon>
    </lineage>
</organism>
<dbReference type="Gene3D" id="3.40.50.720">
    <property type="entry name" value="NAD(P)-binding Rossmann-like Domain"/>
    <property type="match status" value="1"/>
</dbReference>
<dbReference type="Proteomes" id="UP000565711">
    <property type="component" value="Unassembled WGS sequence"/>
</dbReference>
<evidence type="ECO:0000313" key="3">
    <source>
        <dbReference type="Proteomes" id="UP000565711"/>
    </source>
</evidence>
<evidence type="ECO:0000259" key="1">
    <source>
        <dbReference type="Pfam" id="PF13460"/>
    </source>
</evidence>
<dbReference type="EMBL" id="JAAXOP010000005">
    <property type="protein sequence ID" value="NKY50708.1"/>
    <property type="molecule type" value="Genomic_DNA"/>
</dbReference>
<dbReference type="InterPro" id="IPR016040">
    <property type="entry name" value="NAD(P)-bd_dom"/>
</dbReference>
<dbReference type="RefSeq" id="WP_067877629.1">
    <property type="nucleotide sequence ID" value="NZ_JAAXOP010000005.1"/>
</dbReference>
<dbReference type="PANTHER" id="PTHR15020:SF50">
    <property type="entry name" value="UPF0659 PROTEIN YMR090W"/>
    <property type="match status" value="1"/>
</dbReference>
<dbReference type="CDD" id="cd05243">
    <property type="entry name" value="SDR_a5"/>
    <property type="match status" value="1"/>
</dbReference>
<dbReference type="InterPro" id="IPR036291">
    <property type="entry name" value="NAD(P)-bd_dom_sf"/>
</dbReference>
<protein>
    <submittedName>
        <fullName evidence="2">SDR family oxidoreductase</fullName>
    </submittedName>
</protein>
<keyword evidence="3" id="KW-1185">Reference proteome</keyword>
<evidence type="ECO:0000313" key="2">
    <source>
        <dbReference type="EMBL" id="NKY50708.1"/>
    </source>
</evidence>